<accession>A0ABP0JPH9</accession>
<dbReference type="Proteomes" id="UP001642464">
    <property type="component" value="Unassembled WGS sequence"/>
</dbReference>
<proteinExistence type="predicted"/>
<dbReference type="PANTHER" id="PTHR46539:SF1">
    <property type="entry name" value="E3 UBIQUITIN-PROTEIN LIGASE ATL42"/>
    <property type="match status" value="1"/>
</dbReference>
<dbReference type="InterPro" id="IPR001841">
    <property type="entry name" value="Znf_RING"/>
</dbReference>
<dbReference type="PANTHER" id="PTHR46539">
    <property type="entry name" value="E3 UBIQUITIN-PROTEIN LIGASE ATL42"/>
    <property type="match status" value="1"/>
</dbReference>
<evidence type="ECO:0000256" key="3">
    <source>
        <dbReference type="ARBA" id="ARBA00022723"/>
    </source>
</evidence>
<dbReference type="SUPFAM" id="SSF57850">
    <property type="entry name" value="RING/U-box"/>
    <property type="match status" value="1"/>
</dbReference>
<evidence type="ECO:0000256" key="1">
    <source>
        <dbReference type="ARBA" id="ARBA00004370"/>
    </source>
</evidence>
<evidence type="ECO:0000256" key="4">
    <source>
        <dbReference type="ARBA" id="ARBA00022771"/>
    </source>
</evidence>
<evidence type="ECO:0000256" key="5">
    <source>
        <dbReference type="ARBA" id="ARBA00022833"/>
    </source>
</evidence>
<keyword evidence="11" id="KW-0808">Transferase</keyword>
<keyword evidence="3" id="KW-0479">Metal-binding</keyword>
<evidence type="ECO:0000256" key="8">
    <source>
        <dbReference type="PROSITE-ProRule" id="PRU00175"/>
    </source>
</evidence>
<organism evidence="11 12">
    <name type="scientific">Durusdinium trenchii</name>
    <dbReference type="NCBI Taxonomy" id="1381693"/>
    <lineage>
        <taxon>Eukaryota</taxon>
        <taxon>Sar</taxon>
        <taxon>Alveolata</taxon>
        <taxon>Dinophyceae</taxon>
        <taxon>Suessiales</taxon>
        <taxon>Symbiodiniaceae</taxon>
        <taxon>Durusdinium</taxon>
    </lineage>
</organism>
<feature type="transmembrane region" description="Helical" evidence="9">
    <location>
        <begin position="20"/>
        <end position="41"/>
    </location>
</feature>
<keyword evidence="6 9" id="KW-1133">Transmembrane helix</keyword>
<keyword evidence="5" id="KW-0862">Zinc</keyword>
<comment type="subcellular location">
    <subcellularLocation>
        <location evidence="1">Membrane</location>
    </subcellularLocation>
</comment>
<protein>
    <submittedName>
        <fullName evidence="11">RING-H2 finger protein ATL11 (RING-type E3 ubiquitin transferase ATL11)</fullName>
    </submittedName>
</protein>
<dbReference type="PROSITE" id="PS50089">
    <property type="entry name" value="ZF_RING_2"/>
    <property type="match status" value="1"/>
</dbReference>
<dbReference type="InterPro" id="IPR013083">
    <property type="entry name" value="Znf_RING/FYVE/PHD"/>
</dbReference>
<evidence type="ECO:0000256" key="9">
    <source>
        <dbReference type="SAM" id="Phobius"/>
    </source>
</evidence>
<evidence type="ECO:0000313" key="11">
    <source>
        <dbReference type="EMBL" id="CAK9016360.1"/>
    </source>
</evidence>
<feature type="domain" description="RING-type" evidence="10">
    <location>
        <begin position="78"/>
        <end position="120"/>
    </location>
</feature>
<gene>
    <name evidence="11" type="ORF">SCF082_LOCUS13145</name>
</gene>
<dbReference type="EMBL" id="CAXAMM010008113">
    <property type="protein sequence ID" value="CAK9016360.1"/>
    <property type="molecule type" value="Genomic_DNA"/>
</dbReference>
<dbReference type="SMART" id="SM00184">
    <property type="entry name" value="RING"/>
    <property type="match status" value="1"/>
</dbReference>
<comment type="caution">
    <text evidence="11">The sequence shown here is derived from an EMBL/GenBank/DDBJ whole genome shotgun (WGS) entry which is preliminary data.</text>
</comment>
<reference evidence="11 12" key="1">
    <citation type="submission" date="2024-02" db="EMBL/GenBank/DDBJ databases">
        <authorList>
            <person name="Chen Y."/>
            <person name="Shah S."/>
            <person name="Dougan E. K."/>
            <person name="Thang M."/>
            <person name="Chan C."/>
        </authorList>
    </citation>
    <scope>NUCLEOTIDE SEQUENCE [LARGE SCALE GENOMIC DNA]</scope>
</reference>
<evidence type="ECO:0000256" key="2">
    <source>
        <dbReference type="ARBA" id="ARBA00022692"/>
    </source>
</evidence>
<dbReference type="GO" id="GO:0016740">
    <property type="term" value="F:transferase activity"/>
    <property type="evidence" value="ECO:0007669"/>
    <property type="project" value="UniProtKB-KW"/>
</dbReference>
<keyword evidence="7 9" id="KW-0472">Membrane</keyword>
<sequence>MPFAPASAMSHESGRGVDNDFFWCFLSVGISVVICLSYWTWKQSNRQFQDEPQAQVAVDVEKAFPPMKFRHSQCASPCSICLVDFTPNDVVRKLMPCGHIFHKGCIDMWIKRNLICPLCRADLQPLN</sequence>
<name>A0ABP0JPH9_9DINO</name>
<evidence type="ECO:0000259" key="10">
    <source>
        <dbReference type="PROSITE" id="PS50089"/>
    </source>
</evidence>
<keyword evidence="2 9" id="KW-0812">Transmembrane</keyword>
<evidence type="ECO:0000313" key="12">
    <source>
        <dbReference type="Proteomes" id="UP001642464"/>
    </source>
</evidence>
<evidence type="ECO:0000256" key="7">
    <source>
        <dbReference type="ARBA" id="ARBA00023136"/>
    </source>
</evidence>
<dbReference type="Pfam" id="PF13639">
    <property type="entry name" value="zf-RING_2"/>
    <property type="match status" value="1"/>
</dbReference>
<keyword evidence="12" id="KW-1185">Reference proteome</keyword>
<evidence type="ECO:0000256" key="6">
    <source>
        <dbReference type="ARBA" id="ARBA00022989"/>
    </source>
</evidence>
<keyword evidence="4 8" id="KW-0863">Zinc-finger</keyword>
<dbReference type="CDD" id="cd16454">
    <property type="entry name" value="RING-H2_PA-TM-RING"/>
    <property type="match status" value="1"/>
</dbReference>
<dbReference type="Gene3D" id="3.30.40.10">
    <property type="entry name" value="Zinc/RING finger domain, C3HC4 (zinc finger)"/>
    <property type="match status" value="1"/>
</dbReference>